<dbReference type="RefSeq" id="WP_075085708.1">
    <property type="nucleotide sequence ID" value="NZ_CP042912.1"/>
</dbReference>
<keyword evidence="8" id="KW-1185">Reference proteome</keyword>
<dbReference type="Proteomes" id="UP000322214">
    <property type="component" value="Chromosome"/>
</dbReference>
<dbReference type="GO" id="GO:0046872">
    <property type="term" value="F:metal ion binding"/>
    <property type="evidence" value="ECO:0007669"/>
    <property type="project" value="UniProtKB-KW"/>
</dbReference>
<keyword evidence="3" id="KW-0479">Metal-binding</keyword>
<dbReference type="KEGG" id="mff:MFFC18_00720"/>
<proteinExistence type="predicted"/>
<dbReference type="OrthoDB" id="7021155at2"/>
<evidence type="ECO:0000259" key="6">
    <source>
        <dbReference type="PROSITE" id="PS51918"/>
    </source>
</evidence>
<dbReference type="InterPro" id="IPR007197">
    <property type="entry name" value="rSAM"/>
</dbReference>
<protein>
    <submittedName>
        <fullName evidence="7">Antilisterial bacteriocin subtilosin biosynthesis protein AlbA</fullName>
    </submittedName>
</protein>
<keyword evidence="2" id="KW-0949">S-adenosyl-L-methionine</keyword>
<dbReference type="InterPro" id="IPR058240">
    <property type="entry name" value="rSAM_sf"/>
</dbReference>
<comment type="cofactor">
    <cofactor evidence="1">
        <name>[4Fe-4S] cluster</name>
        <dbReference type="ChEBI" id="CHEBI:49883"/>
    </cofactor>
</comment>
<dbReference type="Pfam" id="PF04055">
    <property type="entry name" value="Radical_SAM"/>
    <property type="match status" value="1"/>
</dbReference>
<evidence type="ECO:0000256" key="2">
    <source>
        <dbReference type="ARBA" id="ARBA00022691"/>
    </source>
</evidence>
<dbReference type="GO" id="GO:0051536">
    <property type="term" value="F:iron-sulfur cluster binding"/>
    <property type="evidence" value="ECO:0007669"/>
    <property type="project" value="UniProtKB-KW"/>
</dbReference>
<dbReference type="EMBL" id="CP042912">
    <property type="protein sequence ID" value="QEG20225.1"/>
    <property type="molecule type" value="Genomic_DNA"/>
</dbReference>
<sequence>MAGQLNAHLYLGTTQSLCPDCLNVVPAKIVNRDGQIWFDKFCPDHGSRSDFVCSDAKWWDRMEFNVPGRRPVKFGVEPNRGCPYDCGLCTQHEQHTCIAVLELTDSCNLKCPMCYAASGPGRKHLTFDQCVAAIDRLVEVEGRPEILQLSGGEPTIHPQFAEVLQYACDQPIDLVMVNTNGIRIASDERLVEVLAQQKNRCQIYLQMDGLNDRSNEYLRGESLLDRKMKATEVLGAAGLNVTLVATMQPDLNMDQIGPLIEFAIQRPWITGVSFQPATYVGRSALPEDLSRRITFPDIIREVELQTQSRFRESDFFPIPCAHPNAHTLCYAFRSGTEVVPVTRFVDIEKHFDLLANGISLNRENTRQIVEQLMLRESCGPGCDCSGGAEIEGGLVSLMQSSTAPKTNGSDIDWASLASDFFSRAMSADLGNADMFRITTTSFMDVYNFDIRQLMKSCVHHLLPSGHLVPFCAWNVLYRDGHIPLPDLEKAKLADTVNLS</sequence>
<dbReference type="InterPro" id="IPR034474">
    <property type="entry name" value="Methyltransferase_Class_D"/>
</dbReference>
<evidence type="ECO:0000256" key="1">
    <source>
        <dbReference type="ARBA" id="ARBA00001966"/>
    </source>
</evidence>
<dbReference type="SFLD" id="SFLDS00029">
    <property type="entry name" value="Radical_SAM"/>
    <property type="match status" value="1"/>
</dbReference>
<dbReference type="Pfam" id="PF23545">
    <property type="entry name" value="Zn_ribbon_HMPTM"/>
    <property type="match status" value="1"/>
</dbReference>
<name>A0A5B9P505_9BACT</name>
<evidence type="ECO:0000313" key="7">
    <source>
        <dbReference type="EMBL" id="QEG20225.1"/>
    </source>
</evidence>
<feature type="domain" description="Radical SAM core" evidence="6">
    <location>
        <begin position="90"/>
        <end position="311"/>
    </location>
</feature>
<dbReference type="CDD" id="cd01335">
    <property type="entry name" value="Radical_SAM"/>
    <property type="match status" value="1"/>
</dbReference>
<dbReference type="GO" id="GO:0003824">
    <property type="term" value="F:catalytic activity"/>
    <property type="evidence" value="ECO:0007669"/>
    <property type="project" value="InterPro"/>
</dbReference>
<dbReference type="STRING" id="980251.GCA_001642875_03689"/>
<keyword evidence="5" id="KW-0411">Iron-sulfur</keyword>
<evidence type="ECO:0000256" key="3">
    <source>
        <dbReference type="ARBA" id="ARBA00022723"/>
    </source>
</evidence>
<dbReference type="SFLD" id="SFLDG01100">
    <property type="entry name" value="methyltransferase_(Class_D)"/>
    <property type="match status" value="1"/>
</dbReference>
<dbReference type="InterPro" id="IPR056488">
    <property type="entry name" value="Zn_ribbon_HMPTM"/>
</dbReference>
<dbReference type="InterPro" id="IPR013785">
    <property type="entry name" value="Aldolase_TIM"/>
</dbReference>
<dbReference type="PROSITE" id="PS51918">
    <property type="entry name" value="RADICAL_SAM"/>
    <property type="match status" value="1"/>
</dbReference>
<reference evidence="7 8" key="1">
    <citation type="submission" date="2019-08" db="EMBL/GenBank/DDBJ databases">
        <title>Deep-cultivation of Planctomycetes and their phenomic and genomic characterization uncovers novel biology.</title>
        <authorList>
            <person name="Wiegand S."/>
            <person name="Jogler M."/>
            <person name="Boedeker C."/>
            <person name="Pinto D."/>
            <person name="Vollmers J."/>
            <person name="Rivas-Marin E."/>
            <person name="Kohn T."/>
            <person name="Peeters S.H."/>
            <person name="Heuer A."/>
            <person name="Rast P."/>
            <person name="Oberbeckmann S."/>
            <person name="Bunk B."/>
            <person name="Jeske O."/>
            <person name="Meyerdierks A."/>
            <person name="Storesund J.E."/>
            <person name="Kallscheuer N."/>
            <person name="Luecker S."/>
            <person name="Lage O.M."/>
            <person name="Pohl T."/>
            <person name="Merkel B.J."/>
            <person name="Hornburger P."/>
            <person name="Mueller R.-W."/>
            <person name="Bruemmer F."/>
            <person name="Labrenz M."/>
            <person name="Spormann A.M."/>
            <person name="Op den Camp H."/>
            <person name="Overmann J."/>
            <person name="Amann R."/>
            <person name="Jetten M.S.M."/>
            <person name="Mascher T."/>
            <person name="Medema M.H."/>
            <person name="Devos D.P."/>
            <person name="Kaster A.-K."/>
            <person name="Ovreas L."/>
            <person name="Rohde M."/>
            <person name="Galperin M.Y."/>
            <person name="Jogler C."/>
        </authorList>
    </citation>
    <scope>NUCLEOTIDE SEQUENCE [LARGE SCALE GENOMIC DNA]</scope>
    <source>
        <strain evidence="7 8">FC18</strain>
    </source>
</reference>
<keyword evidence="4" id="KW-0408">Iron</keyword>
<accession>A0A5B9P505</accession>
<evidence type="ECO:0000313" key="8">
    <source>
        <dbReference type="Proteomes" id="UP000322214"/>
    </source>
</evidence>
<dbReference type="PANTHER" id="PTHR43306">
    <property type="entry name" value="7,8-DIHYDRO-6-HYDROXYMETHYLPTERIN DIMETHYLTRANSFERASE"/>
    <property type="match status" value="1"/>
</dbReference>
<dbReference type="AlphaFoldDB" id="A0A5B9P505"/>
<gene>
    <name evidence="7" type="primary">albA</name>
    <name evidence="7" type="ORF">MFFC18_00720</name>
</gene>
<dbReference type="Gene3D" id="3.20.20.70">
    <property type="entry name" value="Aldolase class I"/>
    <property type="match status" value="1"/>
</dbReference>
<organism evidence="7 8">
    <name type="scientific">Mariniblastus fucicola</name>
    <dbReference type="NCBI Taxonomy" id="980251"/>
    <lineage>
        <taxon>Bacteria</taxon>
        <taxon>Pseudomonadati</taxon>
        <taxon>Planctomycetota</taxon>
        <taxon>Planctomycetia</taxon>
        <taxon>Pirellulales</taxon>
        <taxon>Pirellulaceae</taxon>
        <taxon>Mariniblastus</taxon>
    </lineage>
</organism>
<dbReference type="PANTHER" id="PTHR43306:SF1">
    <property type="entry name" value="7,8-DIHYDRO-6-HYDROXYMETHYLPTERIN DIMETHYLTRANSFERASE"/>
    <property type="match status" value="1"/>
</dbReference>
<dbReference type="SFLD" id="SFLDG01067">
    <property type="entry name" value="SPASM/twitch_domain_containing"/>
    <property type="match status" value="1"/>
</dbReference>
<evidence type="ECO:0000256" key="4">
    <source>
        <dbReference type="ARBA" id="ARBA00023004"/>
    </source>
</evidence>
<evidence type="ECO:0000256" key="5">
    <source>
        <dbReference type="ARBA" id="ARBA00023014"/>
    </source>
</evidence>
<dbReference type="SUPFAM" id="SSF102114">
    <property type="entry name" value="Radical SAM enzymes"/>
    <property type="match status" value="1"/>
</dbReference>